<reference evidence="1" key="1">
    <citation type="journal article" date="1994" name="Genomics">
        <title>The human T-cell receptor TCRAC/TCRDC (C alpha/C delta) region: organization, sequence, and evolution of 97.6 kb of DNA.</title>
        <authorList>
            <person name="Koop B.F."/>
            <person name="Rowen L."/>
            <person name="Wang K."/>
            <person name="Kuo C.L."/>
            <person name="Seto D."/>
            <person name="Lenstra J.A."/>
            <person name="Howard S."/>
            <person name="Shan W."/>
            <person name="Deshpande P."/>
            <person name="Hood L."/>
        </authorList>
    </citation>
    <scope>NUCLEOTIDE SEQUENCE</scope>
</reference>
<feature type="non-terminal residue" evidence="1">
    <location>
        <position position="1"/>
    </location>
</feature>
<evidence type="ECO:0000313" key="2">
    <source>
        <dbReference type="EMBL" id="EAW66257.1"/>
    </source>
</evidence>
<organism evidence="1">
    <name type="scientific">Homo sapiens</name>
    <name type="common">Human</name>
    <dbReference type="NCBI Taxonomy" id="9606"/>
    <lineage>
        <taxon>Eukaryota</taxon>
        <taxon>Metazoa</taxon>
        <taxon>Chordata</taxon>
        <taxon>Craniata</taxon>
        <taxon>Vertebrata</taxon>
        <taxon>Euteleostomi</taxon>
        <taxon>Mammalia</taxon>
        <taxon>Eutheria</taxon>
        <taxon>Euarchontoglires</taxon>
        <taxon>Primates</taxon>
        <taxon>Haplorrhini</taxon>
        <taxon>Catarrhini</taxon>
        <taxon>Hominidae</taxon>
        <taxon>Homo</taxon>
    </lineage>
</organism>
<name>A0N504_HUMAN</name>
<dbReference type="AlphaFoldDB" id="A0N504"/>
<sequence length="20" mass="2385">GVQQCFQDNLWIRDQTQHPA</sequence>
<proteinExistence type="predicted"/>
<protein>
    <submittedName>
        <fullName evidence="2">HCG2039784</fullName>
    </submittedName>
    <submittedName>
        <fullName evidence="1">Possible J 3 gene segment</fullName>
    </submittedName>
</protein>
<feature type="non-terminal residue" evidence="1">
    <location>
        <position position="20"/>
    </location>
</feature>
<accession>A0N504</accession>
<dbReference type="EMBL" id="M94081">
    <property type="protein sequence ID" value="AAB86791.1"/>
    <property type="molecule type" value="Genomic_DNA"/>
</dbReference>
<dbReference type="EMBL" id="CH471078">
    <property type="protein sequence ID" value="EAW66257.1"/>
    <property type="molecule type" value="Genomic_DNA"/>
</dbReference>
<reference evidence="2" key="2">
    <citation type="journal article" date="2001" name="Science">
        <title>The sequence of the human genome.</title>
        <authorList>
            <person name="Venter J.C."/>
            <person name="Adams M.D."/>
            <person name="Myers E.W."/>
            <person name="Li P.W."/>
            <person name="Mural R.J."/>
            <person name="Sutton G.G."/>
            <person name="Smith H.O."/>
            <person name="Yandell M."/>
            <person name="Evans C.A."/>
            <person name="Holt R.A."/>
            <person name="Gocayne J.D."/>
            <person name="Amanatides P."/>
            <person name="Ballew R.M."/>
            <person name="Huson D.H."/>
            <person name="Wortman J.R."/>
            <person name="Zhang Q."/>
            <person name="Kodira C.D."/>
            <person name="Zheng X.H."/>
            <person name="Chen L."/>
            <person name="Skupski M."/>
            <person name="Subramanian G."/>
            <person name="Thomas P.D."/>
            <person name="Zhang J."/>
            <person name="Gabor Miklos G.L."/>
            <person name="Nelson C."/>
            <person name="Broder S."/>
            <person name="Clark A.G."/>
            <person name="Nadeau J."/>
            <person name="McKusick V.A."/>
            <person name="Zinder N."/>
            <person name="Levine A.J."/>
            <person name="Roberts R.J."/>
            <person name="Simon M."/>
            <person name="Slayman C."/>
            <person name="Hunkapiller M."/>
            <person name="Bolanos R."/>
            <person name="Delcher A."/>
            <person name="Dew I."/>
            <person name="Fasulo D."/>
            <person name="Flanigan M."/>
            <person name="Florea L."/>
            <person name="Halpern A."/>
            <person name="Hannenhalli S."/>
            <person name="Kravitz S."/>
            <person name="Levy S."/>
            <person name="Mobarry C."/>
            <person name="Reinert K."/>
            <person name="Remington K."/>
            <person name="Abu-Threideh J."/>
            <person name="Beasley E."/>
            <person name="Biddick K."/>
            <person name="Bonazzi V."/>
            <person name="Brandon R."/>
            <person name="Cargill M."/>
            <person name="Chandramouliswaran I."/>
            <person name="Charlab R."/>
            <person name="Chaturvedi K."/>
            <person name="Deng Z."/>
            <person name="Di Francesco V."/>
            <person name="Dunn P."/>
            <person name="Eilbeck K."/>
            <person name="Evangelista C."/>
            <person name="Gabrielian A.E."/>
            <person name="Gan W."/>
            <person name="Ge W."/>
            <person name="Gong F."/>
            <person name="Gu Z."/>
            <person name="Guan P."/>
            <person name="Heiman T.J."/>
            <person name="Higgins M.E."/>
            <person name="Ji R.R."/>
            <person name="Ke Z."/>
            <person name="Ketchum K.A."/>
            <person name="Lai Z."/>
            <person name="Lei Y."/>
            <person name="Li Z."/>
            <person name="Li J."/>
            <person name="Liang Y."/>
            <person name="Lin X."/>
            <person name="Lu F."/>
            <person name="Merkulov G.V."/>
            <person name="Milshina N."/>
            <person name="Moore H.M."/>
            <person name="Naik A.K."/>
            <person name="Narayan V.A."/>
            <person name="Neelam B."/>
            <person name="Nusskern D."/>
            <person name="Rusch D.B."/>
            <person name="Salzberg S."/>
            <person name="Shao W."/>
            <person name="Shue B."/>
            <person name="Sun J."/>
            <person name="Wang Z."/>
            <person name="Wang A."/>
            <person name="Wang X."/>
            <person name="Wang J."/>
            <person name="Wei M."/>
            <person name="Wides R."/>
            <person name="Xiao C."/>
            <person name="Yan C."/>
            <person name="Yao A."/>
            <person name="Ye J."/>
            <person name="Zhan M."/>
            <person name="Zhang W."/>
            <person name="Zhang H."/>
            <person name="Zhao Q."/>
            <person name="Zheng L."/>
            <person name="Zhong F."/>
            <person name="Zhong W."/>
            <person name="Zhu S."/>
            <person name="Zhao S."/>
            <person name="Gilbert D."/>
            <person name="Baumhueter S."/>
            <person name="Spier G."/>
            <person name="Carter C."/>
            <person name="Cravchik A."/>
            <person name="Woodage T."/>
            <person name="Ali F."/>
            <person name="An H."/>
            <person name="Awe A."/>
            <person name="Baldwin D."/>
            <person name="Baden H."/>
            <person name="Barnstead M."/>
            <person name="Barrow I."/>
            <person name="Beeson K."/>
            <person name="Busam D."/>
            <person name="Carver A."/>
            <person name="Center A."/>
            <person name="Cheng M.L."/>
            <person name="Curry L."/>
            <person name="Danaher S."/>
            <person name="Davenport L."/>
            <person name="Desilets R."/>
            <person name="Dietz S."/>
            <person name="Dodson K."/>
            <person name="Doup L."/>
            <person name="Ferriera S."/>
            <person name="Garg N."/>
            <person name="Gluecksmann A."/>
            <person name="Hart B."/>
            <person name="Haynes J."/>
            <person name="Haynes C."/>
            <person name="Heiner C."/>
            <person name="Hladun S."/>
            <person name="Hostin D."/>
            <person name="Houck J."/>
            <person name="Howland T."/>
            <person name="Ibegwam C."/>
            <person name="Johnson J."/>
            <person name="Kalush F."/>
            <person name="Kline L."/>
            <person name="Koduru S."/>
            <person name="Love A."/>
            <person name="Mann F."/>
            <person name="May D."/>
            <person name="McCawley S."/>
            <person name="McIntosh T."/>
            <person name="McMullen I."/>
            <person name="Moy M."/>
            <person name="Moy L."/>
            <person name="Murphy B."/>
            <person name="Nelson K."/>
            <person name="Pfannkoch C."/>
            <person name="Pratts E."/>
            <person name="Puri V."/>
            <person name="Qureshi H."/>
            <person name="Reardon M."/>
            <person name="Rodriguez R."/>
            <person name="Rogers Y.H."/>
            <person name="Romblad D."/>
            <person name="Ruhfel B."/>
            <person name="Scott R."/>
            <person name="Sitter C."/>
            <person name="Smallwood M."/>
            <person name="Stewart E."/>
            <person name="Strong R."/>
            <person name="Suh E."/>
            <person name="Thomas R."/>
            <person name="Tint N.N."/>
            <person name="Tse S."/>
            <person name="Vech C."/>
            <person name="Wang G."/>
            <person name="Wetter J."/>
            <person name="Williams S."/>
            <person name="Williams M."/>
            <person name="Windsor S."/>
            <person name="Winn-Deen E."/>
            <person name="Wolfe K."/>
            <person name="Zaveri J."/>
            <person name="Zaveri K."/>
            <person name="Abril J.F."/>
            <person name="Guigo R."/>
            <person name="Campbell M.J."/>
            <person name="Sjolander K.V."/>
            <person name="Karlak B."/>
            <person name="Kejariwal A."/>
            <person name="Mi H."/>
            <person name="Lazareva B."/>
            <person name="Hatton T."/>
            <person name="Narechania A."/>
            <person name="Diemer K."/>
            <person name="Muruganujan A."/>
            <person name="Guo N."/>
            <person name="Sato S."/>
            <person name="Bafna V."/>
            <person name="Istrail S."/>
            <person name="Lippert R."/>
            <person name="Schwartz R."/>
            <person name="Walenz B."/>
            <person name="Yooseph S."/>
            <person name="Allen D."/>
            <person name="Basu A."/>
            <person name="Baxendale J."/>
            <person name="Blick L."/>
            <person name="Caminha M."/>
            <person name="Carnes-Stine J."/>
            <person name="Caulk P."/>
            <person name="Chiang Y.H."/>
            <person name="Coyne M."/>
            <person name="Dahlke C."/>
            <person name="Mays A."/>
            <person name="Dombroski M."/>
            <person name="Donnelly M."/>
            <person name="Ely D."/>
            <person name="Esparham S."/>
            <person name="Fosler C."/>
            <person name="Gire H."/>
            <person name="Glanowski S."/>
            <person name="Glasser K."/>
            <person name="Glodek A."/>
            <person name="Gorokhov M."/>
            <person name="Graham K."/>
            <person name="Gropman B."/>
            <person name="Harris M."/>
            <person name="Heil J."/>
            <person name="Henderson S."/>
            <person name="Hoover J."/>
            <person name="Jennings D."/>
            <person name="Jordan C."/>
            <person name="Jordan J."/>
            <person name="Kasha J."/>
            <person name="Kagan L."/>
            <person name="Kraft C."/>
            <person name="Levitsky A."/>
            <person name="Lewis M."/>
            <person name="Liu X."/>
            <person name="Lopez J."/>
            <person name="Ma D."/>
            <person name="Majoros W."/>
            <person name="McDaniel J."/>
            <person name="Murphy S."/>
            <person name="Newman M."/>
            <person name="Nguyen T."/>
            <person name="Nguyen N."/>
            <person name="Nodell M."/>
            <person name="Pan S."/>
            <person name="Peck J."/>
            <person name="Peterson M."/>
            <person name="Rowe W."/>
            <person name="Sanders R."/>
            <person name="Scott J."/>
            <person name="Simpson M."/>
            <person name="Smith T."/>
            <person name="Sprague A."/>
            <person name="Stockwell T."/>
            <person name="Turner R."/>
            <person name="Venter E."/>
            <person name="Wang M."/>
            <person name="Wen M."/>
            <person name="Wu D."/>
            <person name="Wu M."/>
            <person name="Xia A."/>
            <person name="Zandieh A."/>
            <person name="Zhu X."/>
        </authorList>
    </citation>
    <scope>NUCLEOTIDE SEQUENCE</scope>
</reference>
<gene>
    <name evidence="1" type="primary">Tcr-alpha</name>
    <name evidence="2" type="ORF">hCG_2039784</name>
</gene>
<reference evidence="2" key="3">
    <citation type="submission" date="2005-09" db="EMBL/GenBank/DDBJ databases">
        <authorList>
            <person name="Mural R.J."/>
            <person name="Istrail S."/>
            <person name="Sutton G."/>
            <person name="Florea L."/>
            <person name="Halpern A.L."/>
            <person name="Mobarry C.M."/>
            <person name="Lippert R."/>
            <person name="Walenz B."/>
            <person name="Shatkay H."/>
            <person name="Dew I."/>
            <person name="Miller J.R."/>
            <person name="Flanigan M.J."/>
            <person name="Edwards N.J."/>
            <person name="Bolanos R."/>
            <person name="Fasulo D."/>
            <person name="Halldorsson B.V."/>
            <person name="Hannenhalli S."/>
            <person name="Turner R."/>
            <person name="Yooseph S."/>
            <person name="Lu F."/>
            <person name="Nusskern D.R."/>
            <person name="Shue B.C."/>
            <person name="Zheng X.H."/>
            <person name="Zhong F."/>
            <person name="Delcher A.L."/>
            <person name="Huson D.H."/>
            <person name="Kravitz S.A."/>
            <person name="Mouchard L."/>
            <person name="Reinert K."/>
            <person name="Remington K.A."/>
            <person name="Clark A.G."/>
            <person name="Waterman M.S."/>
            <person name="Eichler E.E."/>
            <person name="Adams M.D."/>
            <person name="Hunkapiller M.W."/>
            <person name="Myers E.W."/>
            <person name="Venter J.C."/>
        </authorList>
    </citation>
    <scope>NUCLEOTIDE SEQUENCE</scope>
</reference>
<evidence type="ECO:0000313" key="1">
    <source>
        <dbReference type="EMBL" id="AAB86791.1"/>
    </source>
</evidence>